<evidence type="ECO:0000313" key="2">
    <source>
        <dbReference type="Proteomes" id="UP000238762"/>
    </source>
</evidence>
<keyword evidence="2" id="KW-1185">Reference proteome</keyword>
<proteinExistence type="predicted"/>
<evidence type="ECO:0000313" key="1">
    <source>
        <dbReference type="EMBL" id="PSB04368.1"/>
    </source>
</evidence>
<dbReference type="Proteomes" id="UP000238762">
    <property type="component" value="Unassembled WGS sequence"/>
</dbReference>
<protein>
    <submittedName>
        <fullName evidence="1">Uncharacterized protein</fullName>
    </submittedName>
</protein>
<dbReference type="AlphaFoldDB" id="A0A2T1C880"/>
<dbReference type="RefSeq" id="WP_106287383.1">
    <property type="nucleotide sequence ID" value="NZ_CAWNTC010000192.1"/>
</dbReference>
<gene>
    <name evidence="1" type="ORF">C7B64_04100</name>
</gene>
<accession>A0A2T1C880</accession>
<reference evidence="1 2" key="2">
    <citation type="submission" date="2018-03" db="EMBL/GenBank/DDBJ databases">
        <title>The ancient ancestry and fast evolution of plastids.</title>
        <authorList>
            <person name="Moore K.R."/>
            <person name="Magnabosco C."/>
            <person name="Momper L."/>
            <person name="Gold D.A."/>
            <person name="Bosak T."/>
            <person name="Fournier G.P."/>
        </authorList>
    </citation>
    <scope>NUCLEOTIDE SEQUENCE [LARGE SCALE GENOMIC DNA]</scope>
    <source>
        <strain evidence="1 2">CCAP 1448/3</strain>
    </source>
</reference>
<dbReference type="EMBL" id="PVWJ01000013">
    <property type="protein sequence ID" value="PSB04368.1"/>
    <property type="molecule type" value="Genomic_DNA"/>
</dbReference>
<sequence>MIDTLARDFRFPEIDPDIGDEEFEYLEELSDRGKLDLWGNGSVALNTLEIETGDRFIFGSHGQPLMWFSLSNP</sequence>
<reference evidence="1 2" key="1">
    <citation type="submission" date="2018-02" db="EMBL/GenBank/DDBJ databases">
        <authorList>
            <person name="Cohen D.B."/>
            <person name="Kent A.D."/>
        </authorList>
    </citation>
    <scope>NUCLEOTIDE SEQUENCE [LARGE SCALE GENOMIC DNA]</scope>
    <source>
        <strain evidence="1 2">CCAP 1448/3</strain>
    </source>
</reference>
<organism evidence="1 2">
    <name type="scientific">Merismopedia glauca CCAP 1448/3</name>
    <dbReference type="NCBI Taxonomy" id="1296344"/>
    <lineage>
        <taxon>Bacteria</taxon>
        <taxon>Bacillati</taxon>
        <taxon>Cyanobacteriota</taxon>
        <taxon>Cyanophyceae</taxon>
        <taxon>Synechococcales</taxon>
        <taxon>Merismopediaceae</taxon>
        <taxon>Merismopedia</taxon>
    </lineage>
</organism>
<name>A0A2T1C880_9CYAN</name>
<comment type="caution">
    <text evidence="1">The sequence shown here is derived from an EMBL/GenBank/DDBJ whole genome shotgun (WGS) entry which is preliminary data.</text>
</comment>